<evidence type="ECO:0000313" key="3">
    <source>
        <dbReference type="Proteomes" id="UP000241690"/>
    </source>
</evidence>
<keyword evidence="1" id="KW-0472">Membrane</keyword>
<dbReference type="GeneID" id="36627798"/>
<keyword evidence="1" id="KW-0812">Transmembrane</keyword>
<accession>A0A2T4AAG6</accession>
<feature type="non-terminal residue" evidence="2">
    <location>
        <position position="73"/>
    </location>
</feature>
<dbReference type="EMBL" id="KZ679681">
    <property type="protein sequence ID" value="PTB54080.1"/>
    <property type="molecule type" value="Genomic_DNA"/>
</dbReference>
<proteinExistence type="predicted"/>
<protein>
    <submittedName>
        <fullName evidence="2">Uncharacterized protein</fullName>
    </submittedName>
</protein>
<feature type="transmembrane region" description="Helical" evidence="1">
    <location>
        <begin position="21"/>
        <end position="44"/>
    </location>
</feature>
<dbReference type="AlphaFoldDB" id="A0A2T4AAG6"/>
<keyword evidence="1" id="KW-1133">Transmembrane helix</keyword>
<gene>
    <name evidence="2" type="ORF">M431DRAFT_509085</name>
</gene>
<name>A0A2T4AAG6_TRIHA</name>
<keyword evidence="3" id="KW-1185">Reference proteome</keyword>
<organism evidence="2 3">
    <name type="scientific">Trichoderma harzianum CBS 226.95</name>
    <dbReference type="NCBI Taxonomy" id="983964"/>
    <lineage>
        <taxon>Eukaryota</taxon>
        <taxon>Fungi</taxon>
        <taxon>Dikarya</taxon>
        <taxon>Ascomycota</taxon>
        <taxon>Pezizomycotina</taxon>
        <taxon>Sordariomycetes</taxon>
        <taxon>Hypocreomycetidae</taxon>
        <taxon>Hypocreales</taxon>
        <taxon>Hypocreaceae</taxon>
        <taxon>Trichoderma</taxon>
    </lineage>
</organism>
<evidence type="ECO:0000313" key="2">
    <source>
        <dbReference type="EMBL" id="PTB54080.1"/>
    </source>
</evidence>
<evidence type="ECO:0000256" key="1">
    <source>
        <dbReference type="SAM" id="Phobius"/>
    </source>
</evidence>
<dbReference type="Proteomes" id="UP000241690">
    <property type="component" value="Unassembled WGS sequence"/>
</dbReference>
<dbReference type="RefSeq" id="XP_024773757.1">
    <property type="nucleotide sequence ID" value="XM_024919229.1"/>
</dbReference>
<sequence>MAGQGILLLGWSLPALFRPRLPCVGLGLYLFLFSFPFFFFSFSISAPLATFPGFSAANHWFTSLTLAKVSHAM</sequence>
<reference evidence="2 3" key="1">
    <citation type="submission" date="2016-07" db="EMBL/GenBank/DDBJ databases">
        <title>Multiple horizontal gene transfer events from other fungi enriched the ability of initially mycotrophic Trichoderma (Ascomycota) to feed on dead plant biomass.</title>
        <authorList>
            <consortium name="DOE Joint Genome Institute"/>
            <person name="Aerts A."/>
            <person name="Atanasova L."/>
            <person name="Chenthamara K."/>
            <person name="Zhang J."/>
            <person name="Grujic M."/>
            <person name="Henrissat B."/>
            <person name="Kuo A."/>
            <person name="Salamov A."/>
            <person name="Lipzen A."/>
            <person name="Labutti K."/>
            <person name="Barry K."/>
            <person name="Miao Y."/>
            <person name="Rahimi M.J."/>
            <person name="Shen Q."/>
            <person name="Grigoriev I.V."/>
            <person name="Kubicek C.P."/>
            <person name="Druzhinina I.S."/>
        </authorList>
    </citation>
    <scope>NUCLEOTIDE SEQUENCE [LARGE SCALE GENOMIC DNA]</scope>
    <source>
        <strain evidence="2 3">CBS 226.95</strain>
    </source>
</reference>